<dbReference type="PANTHER" id="PTHR33529">
    <property type="entry name" value="SLR0882 PROTEIN-RELATED"/>
    <property type="match status" value="1"/>
</dbReference>
<comment type="caution">
    <text evidence="7">The sequence shown here is derived from an EMBL/GenBank/DDBJ whole genome shotgun (WGS) entry which is preliminary data.</text>
</comment>
<keyword evidence="3 6" id="KW-0812">Transmembrane</keyword>
<dbReference type="GO" id="GO:0043190">
    <property type="term" value="C:ATP-binding cassette (ABC) transporter complex"/>
    <property type="evidence" value="ECO:0007669"/>
    <property type="project" value="TreeGrafter"/>
</dbReference>
<evidence type="ECO:0000313" key="8">
    <source>
        <dbReference type="Proteomes" id="UP001155483"/>
    </source>
</evidence>
<comment type="subcellular location">
    <subcellularLocation>
        <location evidence="1">Cell membrane</location>
        <topology evidence="1">Multi-pass membrane protein</topology>
    </subcellularLocation>
</comment>
<keyword evidence="5 6" id="KW-0472">Membrane</keyword>
<feature type="transmembrane region" description="Helical" evidence="6">
    <location>
        <begin position="391"/>
        <end position="409"/>
    </location>
</feature>
<keyword evidence="2" id="KW-1003">Cell membrane</keyword>
<feature type="transmembrane region" description="Helical" evidence="6">
    <location>
        <begin position="421"/>
        <end position="442"/>
    </location>
</feature>
<reference evidence="7" key="1">
    <citation type="submission" date="2022-09" db="EMBL/GenBank/DDBJ databases">
        <authorList>
            <person name="Yuan C."/>
            <person name="Ke Z."/>
        </authorList>
    </citation>
    <scope>NUCLEOTIDE SEQUENCE</scope>
    <source>
        <strain evidence="7">LB-8</strain>
    </source>
</reference>
<feature type="transmembrane region" description="Helical" evidence="6">
    <location>
        <begin position="12"/>
        <end position="37"/>
    </location>
</feature>
<evidence type="ECO:0000256" key="5">
    <source>
        <dbReference type="ARBA" id="ARBA00023136"/>
    </source>
</evidence>
<evidence type="ECO:0000256" key="1">
    <source>
        <dbReference type="ARBA" id="ARBA00004651"/>
    </source>
</evidence>
<feature type="transmembrane region" description="Helical" evidence="6">
    <location>
        <begin position="103"/>
        <end position="123"/>
    </location>
</feature>
<dbReference type="InterPro" id="IPR005495">
    <property type="entry name" value="LptG/LptF_permease"/>
</dbReference>
<organism evidence="7 8">
    <name type="scientific">Paraflavisolibacter caeni</name>
    <dbReference type="NCBI Taxonomy" id="2982496"/>
    <lineage>
        <taxon>Bacteria</taxon>
        <taxon>Pseudomonadati</taxon>
        <taxon>Bacteroidota</taxon>
        <taxon>Chitinophagia</taxon>
        <taxon>Chitinophagales</taxon>
        <taxon>Chitinophagaceae</taxon>
        <taxon>Paraflavisolibacter</taxon>
    </lineage>
</organism>
<evidence type="ECO:0000256" key="2">
    <source>
        <dbReference type="ARBA" id="ARBA00022475"/>
    </source>
</evidence>
<evidence type="ECO:0000313" key="7">
    <source>
        <dbReference type="EMBL" id="MCU7547839.1"/>
    </source>
</evidence>
<gene>
    <name evidence="7" type="ORF">OCK74_01880</name>
</gene>
<evidence type="ECO:0000256" key="4">
    <source>
        <dbReference type="ARBA" id="ARBA00022989"/>
    </source>
</evidence>
<feature type="transmembrane region" description="Helical" evidence="6">
    <location>
        <begin position="366"/>
        <end position="384"/>
    </location>
</feature>
<keyword evidence="8" id="KW-1185">Reference proteome</keyword>
<protein>
    <submittedName>
        <fullName evidence="7">LptF/LptG family permease</fullName>
    </submittedName>
</protein>
<feature type="transmembrane region" description="Helical" evidence="6">
    <location>
        <begin position="61"/>
        <end position="82"/>
    </location>
</feature>
<dbReference type="GO" id="GO:0015920">
    <property type="term" value="P:lipopolysaccharide transport"/>
    <property type="evidence" value="ECO:0007669"/>
    <property type="project" value="TreeGrafter"/>
</dbReference>
<accession>A0A9X3BEW8</accession>
<proteinExistence type="predicted"/>
<dbReference type="PANTHER" id="PTHR33529:SF6">
    <property type="entry name" value="YJGP_YJGQ FAMILY PERMEASE"/>
    <property type="match status" value="1"/>
</dbReference>
<reference evidence="7" key="2">
    <citation type="submission" date="2023-04" db="EMBL/GenBank/DDBJ databases">
        <title>Paracnuella aquatica gen. nov., sp. nov., a member of the family Chitinophagaceae isolated from a hot spring.</title>
        <authorList>
            <person name="Wang C."/>
        </authorList>
    </citation>
    <scope>NUCLEOTIDE SEQUENCE</scope>
    <source>
        <strain evidence="7">LB-8</strain>
    </source>
</reference>
<evidence type="ECO:0000256" key="6">
    <source>
        <dbReference type="SAM" id="Phobius"/>
    </source>
</evidence>
<dbReference type="EMBL" id="JAOTIF010000001">
    <property type="protein sequence ID" value="MCU7547839.1"/>
    <property type="molecule type" value="Genomic_DNA"/>
</dbReference>
<sequence length="481" mass="55069">MFKKLDKLIIKAFIGPFVATFFIVLMVLVMQFFWLYIDDFVGKGLSAGIILEFIGYQSASLVPLALPLAVLLSSIMTFGNLGESYELVAIKSAGISLLRFMQPLFIVTLFICGIAFSFANYLIPVANLKSKTLLNDIVYAKPAFDLKEGIFYDKLPGFAIKVGKKGENDSTISDIIIYEKTSTLQDNFIIADHGIMRVSADKRFLEFNLRNGWRYQERGNSSTAQTEFIRLGFKEYTKQFDLSALQFQRTDDSVYKNNHRMLSMRQLSRAIDSIKKDNAKFTQRVKREVLYSCEFLPYLDSNWKAPKKLAVKNIQQLIPDSIKLSVRQKISGTIESMRSVNEMVSSEYKEQQRYLRLHKIEWHRKISLSLACLVLFLIGAPLGSIIRKGGLGSPLIFSIIFFMVFYFLGTTGEKFAKEGKWQPIAGMWLSTVVLVPIGIFLIEKARKDSQLFNKEVYFRLWRKGRSFLNLKRRQVAEDDGL</sequence>
<name>A0A9X3BEW8_9BACT</name>
<dbReference type="RefSeq" id="WP_279295284.1">
    <property type="nucleotide sequence ID" value="NZ_JAOTIF010000001.1"/>
</dbReference>
<evidence type="ECO:0000256" key="3">
    <source>
        <dbReference type="ARBA" id="ARBA00022692"/>
    </source>
</evidence>
<dbReference type="AlphaFoldDB" id="A0A9X3BEW8"/>
<keyword evidence="4 6" id="KW-1133">Transmembrane helix</keyword>
<dbReference type="Pfam" id="PF03739">
    <property type="entry name" value="LptF_LptG"/>
    <property type="match status" value="2"/>
</dbReference>
<dbReference type="Proteomes" id="UP001155483">
    <property type="component" value="Unassembled WGS sequence"/>
</dbReference>